<dbReference type="AlphaFoldDB" id="A0A5A7UJE3"/>
<organism evidence="1 2">
    <name type="scientific">Cucumis melo var. makuwa</name>
    <name type="common">Oriental melon</name>
    <dbReference type="NCBI Taxonomy" id="1194695"/>
    <lineage>
        <taxon>Eukaryota</taxon>
        <taxon>Viridiplantae</taxon>
        <taxon>Streptophyta</taxon>
        <taxon>Embryophyta</taxon>
        <taxon>Tracheophyta</taxon>
        <taxon>Spermatophyta</taxon>
        <taxon>Magnoliopsida</taxon>
        <taxon>eudicotyledons</taxon>
        <taxon>Gunneridae</taxon>
        <taxon>Pentapetalae</taxon>
        <taxon>rosids</taxon>
        <taxon>fabids</taxon>
        <taxon>Cucurbitales</taxon>
        <taxon>Cucurbitaceae</taxon>
        <taxon>Benincaseae</taxon>
        <taxon>Cucumis</taxon>
    </lineage>
</organism>
<reference evidence="1 2" key="1">
    <citation type="submission" date="2019-08" db="EMBL/GenBank/DDBJ databases">
        <title>Draft genome sequences of two oriental melons (Cucumis melo L. var makuwa).</title>
        <authorList>
            <person name="Kwon S.-Y."/>
        </authorList>
    </citation>
    <scope>NUCLEOTIDE SEQUENCE [LARGE SCALE GENOMIC DNA]</scope>
    <source>
        <strain evidence="2">cv. SW 3</strain>
        <tissue evidence="1">Leaf</tissue>
    </source>
</reference>
<evidence type="ECO:0000313" key="1">
    <source>
        <dbReference type="EMBL" id="KAA0053611.1"/>
    </source>
</evidence>
<name>A0A5A7UJE3_CUCMM</name>
<dbReference type="Proteomes" id="UP000321393">
    <property type="component" value="Unassembled WGS sequence"/>
</dbReference>
<comment type="caution">
    <text evidence="1">The sequence shown here is derived from an EMBL/GenBank/DDBJ whole genome shotgun (WGS) entry which is preliminary data.</text>
</comment>
<sequence>MRYIPYVSAVGSLMYAMLCTRLDICYSVGMTDSDFQTDKDARKSISGSVFTLNGGAVVWRSVKQTCIVGSTMKAEYVAAYEMTKEAV</sequence>
<proteinExistence type="predicted"/>
<dbReference type="OrthoDB" id="1915846at2759"/>
<protein>
    <submittedName>
        <fullName evidence="1">Gag/pol protein</fullName>
    </submittedName>
</protein>
<gene>
    <name evidence="1" type="ORF">E6C27_scaffold190G001880</name>
</gene>
<evidence type="ECO:0000313" key="2">
    <source>
        <dbReference type="Proteomes" id="UP000321393"/>
    </source>
</evidence>
<dbReference type="CDD" id="cd09272">
    <property type="entry name" value="RNase_HI_RT_Ty1"/>
    <property type="match status" value="1"/>
</dbReference>
<accession>A0A5A7UJE3</accession>
<dbReference type="EMBL" id="SSTE01009356">
    <property type="protein sequence ID" value="KAA0053611.1"/>
    <property type="molecule type" value="Genomic_DNA"/>
</dbReference>